<dbReference type="Proteomes" id="UP000184512">
    <property type="component" value="Unassembled WGS sequence"/>
</dbReference>
<evidence type="ECO:0000313" key="1">
    <source>
        <dbReference type="EMBL" id="SHJ61339.1"/>
    </source>
</evidence>
<proteinExistence type="predicted"/>
<dbReference type="OrthoDB" id="4762484at2"/>
<accession>A0A1M6KQW7</accession>
<gene>
    <name evidence="1" type="ORF">SAMN02745244_02891</name>
</gene>
<dbReference type="EMBL" id="FQZG01000062">
    <property type="protein sequence ID" value="SHJ61339.1"/>
    <property type="molecule type" value="Genomic_DNA"/>
</dbReference>
<protein>
    <submittedName>
        <fullName evidence="1">Uncharacterized protein</fullName>
    </submittedName>
</protein>
<dbReference type="Pfam" id="PF18908">
    <property type="entry name" value="DUF5663"/>
    <property type="match status" value="1"/>
</dbReference>
<organism evidence="1 2">
    <name type="scientific">Tessaracoccus bendigoensis DSM 12906</name>
    <dbReference type="NCBI Taxonomy" id="1123357"/>
    <lineage>
        <taxon>Bacteria</taxon>
        <taxon>Bacillati</taxon>
        <taxon>Actinomycetota</taxon>
        <taxon>Actinomycetes</taxon>
        <taxon>Propionibacteriales</taxon>
        <taxon>Propionibacteriaceae</taxon>
        <taxon>Tessaracoccus</taxon>
    </lineage>
</organism>
<reference evidence="1 2" key="1">
    <citation type="submission" date="2016-11" db="EMBL/GenBank/DDBJ databases">
        <authorList>
            <person name="Jaros S."/>
            <person name="Januszkiewicz K."/>
            <person name="Wedrychowicz H."/>
        </authorList>
    </citation>
    <scope>NUCLEOTIDE SEQUENCE [LARGE SCALE GENOMIC DNA]</scope>
    <source>
        <strain evidence="1 2">DSM 12906</strain>
    </source>
</reference>
<evidence type="ECO:0000313" key="2">
    <source>
        <dbReference type="Proteomes" id="UP000184512"/>
    </source>
</evidence>
<sequence>MSIPSPTQHVNRDLLPDLTPLNLTHHETEALLTTLYEELERRVGAALSDGLTDSQCDEFAALIDGDAATASAWARRQGIDPFACPLFRSLTDQIDTPEAFGAALVEWAPSRWLEIHRPDYREVVSRCRGELQGEVAAMIEAVAR</sequence>
<keyword evidence="2" id="KW-1185">Reference proteome</keyword>
<dbReference type="InterPro" id="IPR043722">
    <property type="entry name" value="DUF5663"/>
</dbReference>
<dbReference type="AlphaFoldDB" id="A0A1M6KQW7"/>
<name>A0A1M6KQW7_9ACTN</name>
<dbReference type="RefSeq" id="WP_073189549.1">
    <property type="nucleotide sequence ID" value="NZ_FQZG01000062.1"/>
</dbReference>